<keyword evidence="4" id="KW-1185">Reference proteome</keyword>
<dbReference type="PANTHER" id="PTHR46268">
    <property type="entry name" value="STRESS RESPONSE PROTEIN NHAX"/>
    <property type="match status" value="1"/>
</dbReference>
<accession>A0A554VGK0</accession>
<evidence type="ECO:0000313" key="4">
    <source>
        <dbReference type="Proteomes" id="UP000318833"/>
    </source>
</evidence>
<dbReference type="Gene3D" id="3.40.50.620">
    <property type="entry name" value="HUPs"/>
    <property type="match status" value="1"/>
</dbReference>
<comment type="caution">
    <text evidence="3">The sequence shown here is derived from an EMBL/GenBank/DDBJ whole genome shotgun (WGS) entry which is preliminary data.</text>
</comment>
<feature type="domain" description="UspA" evidence="2">
    <location>
        <begin position="25"/>
        <end position="168"/>
    </location>
</feature>
<dbReference type="Proteomes" id="UP000318833">
    <property type="component" value="Unassembled WGS sequence"/>
</dbReference>
<dbReference type="InterPro" id="IPR006015">
    <property type="entry name" value="Universal_stress_UspA"/>
</dbReference>
<dbReference type="AlphaFoldDB" id="A0A554VGK0"/>
<dbReference type="EMBL" id="VLNR01000044">
    <property type="protein sequence ID" value="TSE06527.1"/>
    <property type="molecule type" value="Genomic_DNA"/>
</dbReference>
<dbReference type="InterPro" id="IPR006016">
    <property type="entry name" value="UspA"/>
</dbReference>
<dbReference type="PRINTS" id="PR01438">
    <property type="entry name" value="UNVRSLSTRESS"/>
</dbReference>
<evidence type="ECO:0000259" key="2">
    <source>
        <dbReference type="Pfam" id="PF00582"/>
    </source>
</evidence>
<sequence length="189" mass="21554">MTDKYHIISNELSIILCYNFKVNIMKRILVPTDFSDNAYSALYYATRLFKNEACQFYILNAGDVEIPLFTGIIDTSIGDEQIRKESKEKLEETFHSIVRDSEDFGHVFETICTAKKLHEVIEETVKQRKIDLIVMGTKGATGAKGFFMGSNTSNIIQKIKCCPVLAVPHEFNFENTETTFSEEDVITKK</sequence>
<gene>
    <name evidence="3" type="ORF">FOF46_18850</name>
</gene>
<comment type="similarity">
    <text evidence="1">Belongs to the universal stress protein A family.</text>
</comment>
<dbReference type="OrthoDB" id="9788959at2"/>
<dbReference type="SUPFAM" id="SSF52402">
    <property type="entry name" value="Adenine nucleotide alpha hydrolases-like"/>
    <property type="match status" value="1"/>
</dbReference>
<dbReference type="CDD" id="cd00293">
    <property type="entry name" value="USP-like"/>
    <property type="match status" value="1"/>
</dbReference>
<evidence type="ECO:0000256" key="1">
    <source>
        <dbReference type="ARBA" id="ARBA00008791"/>
    </source>
</evidence>
<dbReference type="Pfam" id="PF00582">
    <property type="entry name" value="Usp"/>
    <property type="match status" value="1"/>
</dbReference>
<reference evidence="3 4" key="1">
    <citation type="submission" date="2019-07" db="EMBL/GenBank/DDBJ databases">
        <title>The draft genome sequence of Aquimarina algiphila M91.</title>
        <authorList>
            <person name="Meng X."/>
        </authorList>
    </citation>
    <scope>NUCLEOTIDE SEQUENCE [LARGE SCALE GENOMIC DNA]</scope>
    <source>
        <strain evidence="3 4">M91</strain>
    </source>
</reference>
<proteinExistence type="inferred from homology"/>
<organism evidence="3 4">
    <name type="scientific">Aquimarina algiphila</name>
    <dbReference type="NCBI Taxonomy" id="2047982"/>
    <lineage>
        <taxon>Bacteria</taxon>
        <taxon>Pseudomonadati</taxon>
        <taxon>Bacteroidota</taxon>
        <taxon>Flavobacteriia</taxon>
        <taxon>Flavobacteriales</taxon>
        <taxon>Flavobacteriaceae</taxon>
        <taxon>Aquimarina</taxon>
    </lineage>
</organism>
<dbReference type="InterPro" id="IPR014729">
    <property type="entry name" value="Rossmann-like_a/b/a_fold"/>
</dbReference>
<evidence type="ECO:0000313" key="3">
    <source>
        <dbReference type="EMBL" id="TSE06527.1"/>
    </source>
</evidence>
<protein>
    <submittedName>
        <fullName evidence="3">Universal stress protein</fullName>
    </submittedName>
</protein>
<name>A0A554VGK0_9FLAO</name>
<dbReference type="PANTHER" id="PTHR46268:SF6">
    <property type="entry name" value="UNIVERSAL STRESS PROTEIN UP12"/>
    <property type="match status" value="1"/>
</dbReference>